<dbReference type="InterPro" id="IPR037066">
    <property type="entry name" value="Plug_dom_sf"/>
</dbReference>
<sequence length="238" mass="24128">MSTSGPAGSLTEVRIRGSENNHTLLFVDGIRANDPATGNQPRFELLNSDLASRIEVVRGPQSALWGSEAVGGVVAVNGLAARGSSYAVGFEGGSFGFLRGSASGSIASEQGDLSAGIGWQKASGIDAFDGNGDKDGYRNLSARVRGSWTLGPGVKLGAAAFSLSGEASSMGTIPTRLSSIRIHSTAAETASALLAYGLKSGRRTHPGAAVSAVRSSPPAIATPSMISSSTGRRGHDPL</sequence>
<keyword evidence="2" id="KW-0998">Cell outer membrane</keyword>
<dbReference type="PANTHER" id="PTHR30069">
    <property type="entry name" value="TONB-DEPENDENT OUTER MEMBRANE RECEPTOR"/>
    <property type="match status" value="1"/>
</dbReference>
<comment type="subcellular location">
    <subcellularLocation>
        <location evidence="2">Cell outer membrane</location>
        <topology evidence="2">Multi-pass membrane protein</topology>
    </subcellularLocation>
</comment>
<gene>
    <name evidence="5" type="ORF">H9L15_10405</name>
</gene>
<evidence type="ECO:0000256" key="3">
    <source>
        <dbReference type="SAM" id="MobiDB-lite"/>
    </source>
</evidence>
<name>A0ABX6SYR0_9SPHN</name>
<accession>A0ABX6SYR0</accession>
<feature type="region of interest" description="Disordered" evidence="3">
    <location>
        <begin position="207"/>
        <end position="238"/>
    </location>
</feature>
<organism evidence="5 6">
    <name type="scientific">Sphingomonas daechungensis</name>
    <dbReference type="NCBI Taxonomy" id="1176646"/>
    <lineage>
        <taxon>Bacteria</taxon>
        <taxon>Pseudomonadati</taxon>
        <taxon>Pseudomonadota</taxon>
        <taxon>Alphaproteobacteria</taxon>
        <taxon>Sphingomonadales</taxon>
        <taxon>Sphingomonadaceae</taxon>
        <taxon>Sphingomonas</taxon>
    </lineage>
</organism>
<keyword evidence="2" id="KW-0472">Membrane</keyword>
<dbReference type="SUPFAM" id="SSF56935">
    <property type="entry name" value="Porins"/>
    <property type="match status" value="1"/>
</dbReference>
<evidence type="ECO:0000313" key="6">
    <source>
        <dbReference type="Proteomes" id="UP000516134"/>
    </source>
</evidence>
<dbReference type="InterPro" id="IPR012910">
    <property type="entry name" value="Plug_dom"/>
</dbReference>
<feature type="domain" description="TonB-dependent receptor plug" evidence="4">
    <location>
        <begin position="3"/>
        <end position="73"/>
    </location>
</feature>
<keyword evidence="2" id="KW-1134">Transmembrane beta strand</keyword>
<dbReference type="Gene3D" id="2.170.130.10">
    <property type="entry name" value="TonB-dependent receptor, plug domain"/>
    <property type="match status" value="1"/>
</dbReference>
<keyword evidence="2" id="KW-0813">Transport</keyword>
<dbReference type="Proteomes" id="UP000516134">
    <property type="component" value="Chromosome"/>
</dbReference>
<evidence type="ECO:0000259" key="4">
    <source>
        <dbReference type="Pfam" id="PF07715"/>
    </source>
</evidence>
<keyword evidence="1" id="KW-0732">Signal</keyword>
<evidence type="ECO:0000313" key="5">
    <source>
        <dbReference type="EMBL" id="QNP42595.1"/>
    </source>
</evidence>
<feature type="compositionally biased region" description="Low complexity" evidence="3">
    <location>
        <begin position="207"/>
        <end position="221"/>
    </location>
</feature>
<dbReference type="EMBL" id="CP060780">
    <property type="protein sequence ID" value="QNP42595.1"/>
    <property type="molecule type" value="Genomic_DNA"/>
</dbReference>
<protein>
    <submittedName>
        <fullName evidence="5">TonB-dependent receptor</fullName>
    </submittedName>
</protein>
<dbReference type="Pfam" id="PF07715">
    <property type="entry name" value="Plug"/>
    <property type="match status" value="1"/>
</dbReference>
<keyword evidence="6" id="KW-1185">Reference proteome</keyword>
<keyword evidence="2" id="KW-0812">Transmembrane</keyword>
<comment type="similarity">
    <text evidence="2">Belongs to the TonB-dependent receptor family.</text>
</comment>
<dbReference type="PANTHER" id="PTHR30069:SF53">
    <property type="entry name" value="COLICIN I RECEPTOR-RELATED"/>
    <property type="match status" value="1"/>
</dbReference>
<keyword evidence="5" id="KW-0675">Receptor</keyword>
<evidence type="ECO:0000256" key="1">
    <source>
        <dbReference type="ARBA" id="ARBA00022729"/>
    </source>
</evidence>
<dbReference type="PROSITE" id="PS52016">
    <property type="entry name" value="TONB_DEPENDENT_REC_3"/>
    <property type="match status" value="1"/>
</dbReference>
<proteinExistence type="inferred from homology"/>
<evidence type="ECO:0000256" key="2">
    <source>
        <dbReference type="PROSITE-ProRule" id="PRU01360"/>
    </source>
</evidence>
<reference evidence="5 6" key="1">
    <citation type="submission" date="2020-08" db="EMBL/GenBank/DDBJ databases">
        <title>Genome sequence of Sphingomonas daechungensis KACC 18115T.</title>
        <authorList>
            <person name="Hyun D.-W."/>
            <person name="Bae J.-W."/>
        </authorList>
    </citation>
    <scope>NUCLEOTIDE SEQUENCE [LARGE SCALE GENOMIC DNA]</scope>
    <source>
        <strain evidence="5 6">KACC 18115</strain>
    </source>
</reference>
<dbReference type="InterPro" id="IPR039426">
    <property type="entry name" value="TonB-dep_rcpt-like"/>
</dbReference>